<reference evidence="4" key="1">
    <citation type="submission" date="2016-11" db="UniProtKB">
        <authorList>
            <consortium name="WormBaseParasite"/>
        </authorList>
    </citation>
    <scope>IDENTIFICATION</scope>
</reference>
<evidence type="ECO:0000256" key="1">
    <source>
        <dbReference type="SAM" id="MobiDB-lite"/>
    </source>
</evidence>
<evidence type="ECO:0000313" key="3">
    <source>
        <dbReference type="Proteomes" id="UP000095283"/>
    </source>
</evidence>
<feature type="compositionally biased region" description="Basic residues" evidence="1">
    <location>
        <begin position="35"/>
        <end position="48"/>
    </location>
</feature>
<dbReference type="AlphaFoldDB" id="A0A1I7WUU9"/>
<feature type="region of interest" description="Disordered" evidence="1">
    <location>
        <begin position="35"/>
        <end position="66"/>
    </location>
</feature>
<proteinExistence type="predicted"/>
<evidence type="ECO:0000256" key="2">
    <source>
        <dbReference type="SAM" id="Phobius"/>
    </source>
</evidence>
<name>A0A1I7WUU9_HETBA</name>
<keyword evidence="2" id="KW-0472">Membrane</keyword>
<dbReference type="Proteomes" id="UP000095283">
    <property type="component" value="Unplaced"/>
</dbReference>
<organism evidence="3 4">
    <name type="scientific">Heterorhabditis bacteriophora</name>
    <name type="common">Entomopathogenic nematode worm</name>
    <dbReference type="NCBI Taxonomy" id="37862"/>
    <lineage>
        <taxon>Eukaryota</taxon>
        <taxon>Metazoa</taxon>
        <taxon>Ecdysozoa</taxon>
        <taxon>Nematoda</taxon>
        <taxon>Chromadorea</taxon>
        <taxon>Rhabditida</taxon>
        <taxon>Rhabditina</taxon>
        <taxon>Rhabditomorpha</taxon>
        <taxon>Strongyloidea</taxon>
        <taxon>Heterorhabditidae</taxon>
        <taxon>Heterorhabditis</taxon>
    </lineage>
</organism>
<keyword evidence="2" id="KW-1133">Transmembrane helix</keyword>
<keyword evidence="2" id="KW-0812">Transmembrane</keyword>
<dbReference type="WBParaSite" id="Hba_08959">
    <property type="protein sequence ID" value="Hba_08959"/>
    <property type="gene ID" value="Hba_08959"/>
</dbReference>
<feature type="transmembrane region" description="Helical" evidence="2">
    <location>
        <begin position="6"/>
        <end position="27"/>
    </location>
</feature>
<sequence length="66" mass="7123">MSNMKTAFSSIESLDLLACIIIAGIHIPAVRMKRVSRAGSSHKPRVMNKNKGNSRAGQTDDPATIE</sequence>
<accession>A0A1I7WUU9</accession>
<protein>
    <submittedName>
        <fullName evidence="4">Secreted protein</fullName>
    </submittedName>
</protein>
<keyword evidence="3" id="KW-1185">Reference proteome</keyword>
<evidence type="ECO:0000313" key="4">
    <source>
        <dbReference type="WBParaSite" id="Hba_08959"/>
    </source>
</evidence>